<evidence type="ECO:0000313" key="2">
    <source>
        <dbReference type="EMBL" id="EFQ89165.1"/>
    </source>
</evidence>
<dbReference type="AlphaFoldDB" id="E3RYR5"/>
<dbReference type="KEGG" id="pte:PTT_14706"/>
<dbReference type="EMBL" id="GL535929">
    <property type="protein sequence ID" value="EFQ89165.1"/>
    <property type="molecule type" value="Genomic_DNA"/>
</dbReference>
<dbReference type="OrthoDB" id="3796310at2759"/>
<keyword evidence="3" id="KW-1185">Reference proteome</keyword>
<dbReference type="Proteomes" id="UP000001067">
    <property type="component" value="Unassembled WGS sequence"/>
</dbReference>
<evidence type="ECO:0000313" key="3">
    <source>
        <dbReference type="Proteomes" id="UP000001067"/>
    </source>
</evidence>
<feature type="region of interest" description="Disordered" evidence="1">
    <location>
        <begin position="1"/>
        <end position="75"/>
    </location>
</feature>
<gene>
    <name evidence="2" type="ORF">PTT_14706</name>
</gene>
<organism evidence="3">
    <name type="scientific">Pyrenophora teres f. teres (strain 0-1)</name>
    <name type="common">Barley net blotch fungus</name>
    <name type="synonym">Drechslera teres f. teres</name>
    <dbReference type="NCBI Taxonomy" id="861557"/>
    <lineage>
        <taxon>Eukaryota</taxon>
        <taxon>Fungi</taxon>
        <taxon>Dikarya</taxon>
        <taxon>Ascomycota</taxon>
        <taxon>Pezizomycotina</taxon>
        <taxon>Dothideomycetes</taxon>
        <taxon>Pleosporomycetidae</taxon>
        <taxon>Pleosporales</taxon>
        <taxon>Pleosporineae</taxon>
        <taxon>Pleosporaceae</taxon>
        <taxon>Pyrenophora</taxon>
    </lineage>
</organism>
<dbReference type="HOGENOM" id="CLU_605728_0_0_1"/>
<sequence length="452" mass="50960">MSLGVLDLFRPRRNVPKMRKQPRKTTRPGPPERIIYPSFLSTQDDPPPPYTSESHAYFGPSKMNQTDSKNAELPAPLADPTLPSEINFITPPNATKLSCQEEQLRRYLIEIVAYALDANFDELNTALYKQSITYHTNTILSSAERAELLHLSRLIQELCGKTRSNQANTMKRTDMMQVYTAVSYPAMWIGLGEDALDLVASYADYAEDANVENARRSKTLLAHWACNQNRTNGERDMKASLNSCTRAIEKISFPNGNVQCVLRRALEKYQQESGIEPVDTARVTLQTTWIKYPQITYSMPTAYALDVYKRLQATDDIGFSSLNVGARLDIGVASDGKGFFLHEVIRWYGAHQFAVGTQEEPYDAIARAFAKAFAETLGAKMRTIEEANTGVVMEMSSKRRTIDMEETAGKTLQRKGSRQNYILRVLWPMKAHSHHDTHLYQAPNSFTNVTAP</sequence>
<evidence type="ECO:0000256" key="1">
    <source>
        <dbReference type="SAM" id="MobiDB-lite"/>
    </source>
</evidence>
<reference evidence="2 3" key="1">
    <citation type="journal article" date="2010" name="Genome Biol.">
        <title>A first genome assembly of the barley fungal pathogen Pyrenophora teres f. teres.</title>
        <authorList>
            <person name="Ellwood S.R."/>
            <person name="Liu Z."/>
            <person name="Syme R.A."/>
            <person name="Lai Z."/>
            <person name="Hane J.K."/>
            <person name="Keiper F."/>
            <person name="Moffat C.S."/>
            <person name="Oliver R.P."/>
            <person name="Friesen T.L."/>
        </authorList>
    </citation>
    <scope>NUCLEOTIDE SEQUENCE [LARGE SCALE GENOMIC DNA]</scope>
    <source>
        <strain evidence="2 3">0-1</strain>
    </source>
</reference>
<proteinExistence type="predicted"/>
<feature type="compositionally biased region" description="Basic residues" evidence="1">
    <location>
        <begin position="11"/>
        <end position="26"/>
    </location>
</feature>
<accession>E3RYR5</accession>
<protein>
    <submittedName>
        <fullName evidence="2">Uncharacterized protein</fullName>
    </submittedName>
</protein>
<name>E3RYR5_PYRTT</name>